<keyword evidence="9 12" id="KW-0406">Ion transport</keyword>
<dbReference type="InterPro" id="IPR000568">
    <property type="entry name" value="ATP_synth_F0_asu"/>
</dbReference>
<dbReference type="InterPro" id="IPR035908">
    <property type="entry name" value="F0_ATP_A_sf"/>
</dbReference>
<evidence type="ECO:0000256" key="2">
    <source>
        <dbReference type="ARBA" id="ARBA00006810"/>
    </source>
</evidence>
<keyword evidence="4 12" id="KW-1003">Cell membrane</keyword>
<evidence type="ECO:0000256" key="4">
    <source>
        <dbReference type="ARBA" id="ARBA00022475"/>
    </source>
</evidence>
<feature type="transmembrane region" description="Helical" evidence="12">
    <location>
        <begin position="44"/>
        <end position="61"/>
    </location>
</feature>
<dbReference type="InterPro" id="IPR045082">
    <property type="entry name" value="ATP_syn_F0_a_bact/chloroplast"/>
</dbReference>
<evidence type="ECO:0000256" key="5">
    <source>
        <dbReference type="ARBA" id="ARBA00022547"/>
    </source>
</evidence>
<keyword evidence="3 12" id="KW-0813">Transport</keyword>
<evidence type="ECO:0000256" key="10">
    <source>
        <dbReference type="ARBA" id="ARBA00023136"/>
    </source>
</evidence>
<reference evidence="14" key="1">
    <citation type="journal article" date="2011" name="Environ. Microbiol.">
        <title>Genomic insights into the metabolic potential of the polycyclic aromatic hydrocarbon degrading sulfate-reducing Deltaproteobacterium N47.</title>
        <authorList>
            <person name="Bergmann F."/>
            <person name="Selesi D."/>
            <person name="Weinmaier T."/>
            <person name="Tischler P."/>
            <person name="Rattei T."/>
            <person name="Meckenstock R.U."/>
        </authorList>
    </citation>
    <scope>NUCLEOTIDE SEQUENCE</scope>
</reference>
<protein>
    <recommendedName>
        <fullName evidence="12 13">ATP synthase subunit a</fullName>
    </recommendedName>
    <alternativeName>
        <fullName evidence="12">ATP synthase F0 sector subunit a</fullName>
    </alternativeName>
    <alternativeName>
        <fullName evidence="12">F-ATPase subunit 6</fullName>
    </alternativeName>
</protein>
<dbReference type="PRINTS" id="PR00123">
    <property type="entry name" value="ATPASEA"/>
</dbReference>
<name>E1YKU8_9BACT</name>
<dbReference type="HAMAP" id="MF_01393">
    <property type="entry name" value="ATP_synth_a_bact"/>
    <property type="match status" value="1"/>
</dbReference>
<dbReference type="NCBIfam" id="TIGR01131">
    <property type="entry name" value="ATP_synt_6_or_A"/>
    <property type="match status" value="1"/>
</dbReference>
<comment type="similarity">
    <text evidence="2 12 13">Belongs to the ATPase A chain family.</text>
</comment>
<keyword evidence="7 12" id="KW-0375">Hydrogen ion transport</keyword>
<dbReference type="CDD" id="cd00310">
    <property type="entry name" value="ATP-synt_Fo_a_6"/>
    <property type="match status" value="1"/>
</dbReference>
<dbReference type="Gene3D" id="1.20.120.220">
    <property type="entry name" value="ATP synthase, F0 complex, subunit A"/>
    <property type="match status" value="1"/>
</dbReference>
<comment type="function">
    <text evidence="12 13">Key component of the proton channel; it plays a direct role in the translocation of protons across the membrane.</text>
</comment>
<evidence type="ECO:0000256" key="11">
    <source>
        <dbReference type="ARBA" id="ARBA00023310"/>
    </source>
</evidence>
<keyword evidence="11 12" id="KW-0066">ATP synthesis</keyword>
<feature type="transmembrane region" description="Helical" evidence="12">
    <location>
        <begin position="217"/>
        <end position="237"/>
    </location>
</feature>
<feature type="transmembrane region" description="Helical" evidence="12">
    <location>
        <begin position="187"/>
        <end position="210"/>
    </location>
</feature>
<evidence type="ECO:0000313" key="14">
    <source>
        <dbReference type="EMBL" id="CBX30731.1"/>
    </source>
</evidence>
<keyword evidence="8 12" id="KW-1133">Transmembrane helix</keyword>
<dbReference type="PANTHER" id="PTHR42823">
    <property type="entry name" value="ATP SYNTHASE SUBUNIT A, CHLOROPLASTIC"/>
    <property type="match status" value="1"/>
</dbReference>
<dbReference type="SUPFAM" id="SSF81336">
    <property type="entry name" value="F1F0 ATP synthase subunit A"/>
    <property type="match status" value="1"/>
</dbReference>
<dbReference type="PANTHER" id="PTHR42823:SF3">
    <property type="entry name" value="ATP SYNTHASE SUBUNIT A, CHLOROPLASTIC"/>
    <property type="match status" value="1"/>
</dbReference>
<dbReference type="GO" id="GO:0042777">
    <property type="term" value="P:proton motive force-driven plasma membrane ATP synthesis"/>
    <property type="evidence" value="ECO:0007669"/>
    <property type="project" value="TreeGrafter"/>
</dbReference>
<feature type="transmembrane region" description="Helical" evidence="12">
    <location>
        <begin position="127"/>
        <end position="149"/>
    </location>
</feature>
<evidence type="ECO:0000256" key="3">
    <source>
        <dbReference type="ARBA" id="ARBA00022448"/>
    </source>
</evidence>
<keyword evidence="10 12" id="KW-0472">Membrane</keyword>
<evidence type="ECO:0000256" key="12">
    <source>
        <dbReference type="HAMAP-Rule" id="MF_01393"/>
    </source>
</evidence>
<dbReference type="GO" id="GO:0045259">
    <property type="term" value="C:proton-transporting ATP synthase complex"/>
    <property type="evidence" value="ECO:0007669"/>
    <property type="project" value="UniProtKB-KW"/>
</dbReference>
<dbReference type="AlphaFoldDB" id="E1YKU8"/>
<organism evidence="14">
    <name type="scientific">uncultured Desulfobacterium sp</name>
    <dbReference type="NCBI Taxonomy" id="201089"/>
    <lineage>
        <taxon>Bacteria</taxon>
        <taxon>Pseudomonadati</taxon>
        <taxon>Thermodesulfobacteriota</taxon>
        <taxon>Desulfobacteria</taxon>
        <taxon>Desulfobacterales</taxon>
        <taxon>Desulfobacteriaceae</taxon>
        <taxon>Desulfobacterium</taxon>
        <taxon>environmental samples</taxon>
    </lineage>
</organism>
<dbReference type="Pfam" id="PF00119">
    <property type="entry name" value="ATP-synt_A"/>
    <property type="match status" value="1"/>
</dbReference>
<dbReference type="EMBL" id="FR695877">
    <property type="protein sequence ID" value="CBX30731.1"/>
    <property type="molecule type" value="Genomic_DNA"/>
</dbReference>
<comment type="subcellular location">
    <subcellularLocation>
        <location evidence="12 13">Cell membrane</location>
        <topology evidence="12 13">Multi-pass membrane protein</topology>
    </subcellularLocation>
    <subcellularLocation>
        <location evidence="1">Membrane</location>
        <topology evidence="1">Multi-pass membrane protein</topology>
    </subcellularLocation>
</comment>
<gene>
    <name evidence="12" type="primary">atpB</name>
    <name evidence="14" type="ORF">N47_E42430</name>
</gene>
<dbReference type="GO" id="GO:0005886">
    <property type="term" value="C:plasma membrane"/>
    <property type="evidence" value="ECO:0007669"/>
    <property type="project" value="UniProtKB-SubCell"/>
</dbReference>
<keyword evidence="5 12" id="KW-0138">CF(0)</keyword>
<dbReference type="InterPro" id="IPR023011">
    <property type="entry name" value="ATP_synth_F0_asu_AS"/>
</dbReference>
<evidence type="ECO:0000256" key="6">
    <source>
        <dbReference type="ARBA" id="ARBA00022692"/>
    </source>
</evidence>
<evidence type="ECO:0000256" key="8">
    <source>
        <dbReference type="ARBA" id="ARBA00022989"/>
    </source>
</evidence>
<feature type="transmembrane region" description="Helical" evidence="12">
    <location>
        <begin position="96"/>
        <end position="121"/>
    </location>
</feature>
<sequence>MLPFWNLRNLFSRRQLKVAHPYLFFVELFKMIGFQHAFEYKHVIYSWVVMILLLSLGALGAKGVKLVPGKAQNVFEIIISGIEDFMIDVTGEEGRWLFPLAATVFIYIFTCNLIGLVPGFFPPTADLNTTGACALTVVIFTHIIGLKYHGVKYIKHFTGPVWWMIPIVFPIEVIGHVARILSLSFRLFGNMMGHELVLMILFGLAGLFFGPLPIMGLGIFVSLVQAFVFFLLSIMYFTGAMEHAH</sequence>
<proteinExistence type="inferred from homology"/>
<dbReference type="PROSITE" id="PS00449">
    <property type="entry name" value="ATPASE_A"/>
    <property type="match status" value="1"/>
</dbReference>
<evidence type="ECO:0000256" key="9">
    <source>
        <dbReference type="ARBA" id="ARBA00023065"/>
    </source>
</evidence>
<accession>E1YKU8</accession>
<evidence type="ECO:0000256" key="7">
    <source>
        <dbReference type="ARBA" id="ARBA00022781"/>
    </source>
</evidence>
<feature type="transmembrane region" description="Helical" evidence="12">
    <location>
        <begin position="161"/>
        <end position="181"/>
    </location>
</feature>
<keyword evidence="6 12" id="KW-0812">Transmembrane</keyword>
<dbReference type="GO" id="GO:0046933">
    <property type="term" value="F:proton-transporting ATP synthase activity, rotational mechanism"/>
    <property type="evidence" value="ECO:0007669"/>
    <property type="project" value="UniProtKB-UniRule"/>
</dbReference>
<evidence type="ECO:0000256" key="13">
    <source>
        <dbReference type="RuleBase" id="RU000483"/>
    </source>
</evidence>
<evidence type="ECO:0000256" key="1">
    <source>
        <dbReference type="ARBA" id="ARBA00004141"/>
    </source>
</evidence>